<dbReference type="PROSITE" id="PS51257">
    <property type="entry name" value="PROKAR_LIPOPROTEIN"/>
    <property type="match status" value="1"/>
</dbReference>
<organism evidence="1 2">
    <name type="scientific">Kaistella jeonii</name>
    <dbReference type="NCBI Taxonomy" id="266749"/>
    <lineage>
        <taxon>Bacteria</taxon>
        <taxon>Pseudomonadati</taxon>
        <taxon>Bacteroidota</taxon>
        <taxon>Flavobacteriia</taxon>
        <taxon>Flavobacteriales</taxon>
        <taxon>Weeksellaceae</taxon>
        <taxon>Chryseobacterium group</taxon>
        <taxon>Kaistella</taxon>
    </lineage>
</organism>
<sequence length="365" mass="42636">MKVYLLLLPILLFSCNKSETDKHKKYENTENQCFILSNGINYDEASKPVSIPTHEEILKNLPKHIQIKSLPDFKKFSYDKKETAEMKGKEKEYFESNEYKNQFKDWIAALPEFNYVSVNDNFALAKNKYGLWLVEKINDQYKPYFLGLTQNCYLQDFYGKSQKFIQNNQFVMNGTLVDVQRLSRIPMLPKYEVIKDGISFTINLDDVRKDNDKDGFNDLFENFIGLNPNSADSDGDGIPDFEDHNPKYKSENSKFTSMYELVVDQPVKNEQYSFTEVLTNCEYFQKINPKNLKVLMYNTSEKAPIKEDVLDLFFPGKYSKMKTYENYPEVYFTDFSDATGDGTISAEFIKGKWKLGRKYTVTFGM</sequence>
<evidence type="ECO:0008006" key="3">
    <source>
        <dbReference type="Google" id="ProtNLM"/>
    </source>
</evidence>
<reference evidence="1 2" key="1">
    <citation type="submission" date="2014-10" db="EMBL/GenBank/DDBJ databases">
        <title>Kaistella jeonii genome.</title>
        <authorList>
            <person name="Clayton J.T."/>
            <person name="Newman J.D."/>
        </authorList>
    </citation>
    <scope>NUCLEOTIDE SEQUENCE [LARGE SCALE GENOMIC DNA]</scope>
    <source>
        <strain evidence="1 2">DSM 17048</strain>
    </source>
</reference>
<proteinExistence type="predicted"/>
<accession>A0A0C1FC12</accession>
<dbReference type="OrthoDB" id="1237875at2"/>
<dbReference type="RefSeq" id="WP_039347733.1">
    <property type="nucleotide sequence ID" value="NZ_FOLA01000001.1"/>
</dbReference>
<gene>
    <name evidence="1" type="ORF">OA86_01545</name>
</gene>
<dbReference type="EMBL" id="JSYL01000001">
    <property type="protein sequence ID" value="KIA90592.1"/>
    <property type="molecule type" value="Genomic_DNA"/>
</dbReference>
<dbReference type="AlphaFoldDB" id="A0A0C1FC12"/>
<dbReference type="Gene3D" id="4.10.1080.10">
    <property type="entry name" value="TSP type-3 repeat"/>
    <property type="match status" value="1"/>
</dbReference>
<dbReference type="Proteomes" id="UP000031473">
    <property type="component" value="Unassembled WGS sequence"/>
</dbReference>
<keyword evidence="2" id="KW-1185">Reference proteome</keyword>
<evidence type="ECO:0000313" key="2">
    <source>
        <dbReference type="Proteomes" id="UP000031473"/>
    </source>
</evidence>
<name>A0A0C1FC12_9FLAO</name>
<comment type="caution">
    <text evidence="1">The sequence shown here is derived from an EMBL/GenBank/DDBJ whole genome shotgun (WGS) entry which is preliminary data.</text>
</comment>
<evidence type="ECO:0000313" key="1">
    <source>
        <dbReference type="EMBL" id="KIA90592.1"/>
    </source>
</evidence>
<dbReference type="InterPro" id="IPR028974">
    <property type="entry name" value="TSP_type-3_rpt"/>
</dbReference>
<dbReference type="GO" id="GO:0005509">
    <property type="term" value="F:calcium ion binding"/>
    <property type="evidence" value="ECO:0007669"/>
    <property type="project" value="InterPro"/>
</dbReference>
<protein>
    <recommendedName>
        <fullName evidence="3">Lipoprotein</fullName>
    </recommendedName>
</protein>